<proteinExistence type="predicted"/>
<accession>A0AC34R0H2</accession>
<name>A0AC34R0H2_9BILA</name>
<organism evidence="1 2">
    <name type="scientific">Panagrolaimus sp. JU765</name>
    <dbReference type="NCBI Taxonomy" id="591449"/>
    <lineage>
        <taxon>Eukaryota</taxon>
        <taxon>Metazoa</taxon>
        <taxon>Ecdysozoa</taxon>
        <taxon>Nematoda</taxon>
        <taxon>Chromadorea</taxon>
        <taxon>Rhabditida</taxon>
        <taxon>Tylenchina</taxon>
        <taxon>Panagrolaimomorpha</taxon>
        <taxon>Panagrolaimoidea</taxon>
        <taxon>Panagrolaimidae</taxon>
        <taxon>Panagrolaimus</taxon>
    </lineage>
</organism>
<protein>
    <submittedName>
        <fullName evidence="2">Sodium/calcium exchanger membrane region domain-containing protein</fullName>
    </submittedName>
</protein>
<sequence>MTSTIPIISILTFLLILTIQVDAGTNCSDADATRNCIDGMVVPIWRPFLDLSSTDRAVRGVIYFFIIAYLFLGISIVADRFMSSIEVITSMERKITIKRPGLEPTTLNIKIWNDTVSNLTLMALGELFLDF</sequence>
<dbReference type="WBParaSite" id="JU765_v2.g2284.t1">
    <property type="protein sequence ID" value="JU765_v2.g2284.t1"/>
    <property type="gene ID" value="JU765_v2.g2284"/>
</dbReference>
<evidence type="ECO:0000313" key="1">
    <source>
        <dbReference type="Proteomes" id="UP000887576"/>
    </source>
</evidence>
<evidence type="ECO:0000313" key="2">
    <source>
        <dbReference type="WBParaSite" id="JU765_v2.g2284.t1"/>
    </source>
</evidence>
<dbReference type="Proteomes" id="UP000887576">
    <property type="component" value="Unplaced"/>
</dbReference>
<reference evidence="2" key="1">
    <citation type="submission" date="2022-11" db="UniProtKB">
        <authorList>
            <consortium name="WormBaseParasite"/>
        </authorList>
    </citation>
    <scope>IDENTIFICATION</scope>
</reference>